<evidence type="ECO:0000256" key="6">
    <source>
        <dbReference type="ARBA" id="ARBA00023077"/>
    </source>
</evidence>
<comment type="subcellular location">
    <subcellularLocation>
        <location evidence="1 10">Cell outer membrane</location>
        <topology evidence="1 10">Multi-pass membrane protein</topology>
    </subcellularLocation>
</comment>
<dbReference type="NCBIfam" id="TIGR04056">
    <property type="entry name" value="OMP_RagA_SusC"/>
    <property type="match status" value="1"/>
</dbReference>
<evidence type="ECO:0000256" key="2">
    <source>
        <dbReference type="ARBA" id="ARBA00022448"/>
    </source>
</evidence>
<keyword evidence="9 10" id="KW-0998">Cell outer membrane</keyword>
<evidence type="ECO:0000256" key="8">
    <source>
        <dbReference type="ARBA" id="ARBA00023170"/>
    </source>
</evidence>
<dbReference type="RefSeq" id="WP_345373133.1">
    <property type="nucleotide sequence ID" value="NZ_BAABJX010000045.1"/>
</dbReference>
<proteinExistence type="inferred from homology"/>
<dbReference type="EMBL" id="BAABJX010000045">
    <property type="protein sequence ID" value="GAA4842535.1"/>
    <property type="molecule type" value="Genomic_DNA"/>
</dbReference>
<dbReference type="Pfam" id="PF13715">
    <property type="entry name" value="CarbopepD_reg_2"/>
    <property type="match status" value="1"/>
</dbReference>
<evidence type="ECO:0000256" key="11">
    <source>
        <dbReference type="RuleBase" id="RU003357"/>
    </source>
</evidence>
<keyword evidence="16" id="KW-1185">Reference proteome</keyword>
<dbReference type="InterPro" id="IPR008969">
    <property type="entry name" value="CarboxyPept-like_regulatory"/>
</dbReference>
<dbReference type="Gene3D" id="2.40.170.20">
    <property type="entry name" value="TonB-dependent receptor, beta-barrel domain"/>
    <property type="match status" value="1"/>
</dbReference>
<feature type="domain" description="TonB-dependent receptor plug" evidence="14">
    <location>
        <begin position="113"/>
        <end position="237"/>
    </location>
</feature>
<evidence type="ECO:0000259" key="13">
    <source>
        <dbReference type="Pfam" id="PF00593"/>
    </source>
</evidence>
<evidence type="ECO:0000313" key="16">
    <source>
        <dbReference type="Proteomes" id="UP001500298"/>
    </source>
</evidence>
<evidence type="ECO:0000256" key="9">
    <source>
        <dbReference type="ARBA" id="ARBA00023237"/>
    </source>
</evidence>
<dbReference type="InterPro" id="IPR039426">
    <property type="entry name" value="TonB-dep_rcpt-like"/>
</dbReference>
<comment type="caution">
    <text evidence="15">The sequence shown here is derived from an EMBL/GenBank/DDBJ whole genome shotgun (WGS) entry which is preliminary data.</text>
</comment>
<keyword evidence="2 10" id="KW-0813">Transport</keyword>
<dbReference type="Proteomes" id="UP001500298">
    <property type="component" value="Unassembled WGS sequence"/>
</dbReference>
<dbReference type="SUPFAM" id="SSF56935">
    <property type="entry name" value="Porins"/>
    <property type="match status" value="1"/>
</dbReference>
<dbReference type="InterPro" id="IPR023997">
    <property type="entry name" value="TonB-dep_OMP_SusC/RagA_CS"/>
</dbReference>
<evidence type="ECO:0000256" key="3">
    <source>
        <dbReference type="ARBA" id="ARBA00022452"/>
    </source>
</evidence>
<comment type="similarity">
    <text evidence="10 11">Belongs to the TonB-dependent receptor family.</text>
</comment>
<dbReference type="InterPro" id="IPR037066">
    <property type="entry name" value="Plug_dom_sf"/>
</dbReference>
<keyword evidence="4 10" id="KW-0812">Transmembrane</keyword>
<keyword evidence="7 10" id="KW-0472">Membrane</keyword>
<dbReference type="InterPro" id="IPR012910">
    <property type="entry name" value="Plug_dom"/>
</dbReference>
<dbReference type="InterPro" id="IPR000531">
    <property type="entry name" value="Beta-barrel_TonB"/>
</dbReference>
<evidence type="ECO:0000256" key="4">
    <source>
        <dbReference type="ARBA" id="ARBA00022692"/>
    </source>
</evidence>
<gene>
    <name evidence="15" type="ORF">GCM10023331_29530</name>
</gene>
<keyword evidence="8" id="KW-0675">Receptor</keyword>
<keyword evidence="5 12" id="KW-0732">Signal</keyword>
<dbReference type="SUPFAM" id="SSF49464">
    <property type="entry name" value="Carboxypeptidase regulatory domain-like"/>
    <property type="match status" value="1"/>
</dbReference>
<reference evidence="16" key="1">
    <citation type="journal article" date="2019" name="Int. J. Syst. Evol. Microbiol.">
        <title>The Global Catalogue of Microorganisms (GCM) 10K type strain sequencing project: providing services to taxonomists for standard genome sequencing and annotation.</title>
        <authorList>
            <consortium name="The Broad Institute Genomics Platform"/>
            <consortium name="The Broad Institute Genome Sequencing Center for Infectious Disease"/>
            <person name="Wu L."/>
            <person name="Ma J."/>
        </authorList>
    </citation>
    <scope>NUCLEOTIDE SEQUENCE [LARGE SCALE GENOMIC DNA]</scope>
    <source>
        <strain evidence="16">JCM 18326</strain>
    </source>
</reference>
<dbReference type="InterPro" id="IPR023996">
    <property type="entry name" value="TonB-dep_OMP_SusC/RagA"/>
</dbReference>
<keyword evidence="3 10" id="KW-1134">Transmembrane beta strand</keyword>
<dbReference type="PANTHER" id="PTHR30069">
    <property type="entry name" value="TONB-DEPENDENT OUTER MEMBRANE RECEPTOR"/>
    <property type="match status" value="1"/>
</dbReference>
<dbReference type="Gene3D" id="2.170.130.10">
    <property type="entry name" value="TonB-dependent receptor, plug domain"/>
    <property type="match status" value="1"/>
</dbReference>
<dbReference type="Gene3D" id="2.60.40.1120">
    <property type="entry name" value="Carboxypeptidase-like, regulatory domain"/>
    <property type="match status" value="1"/>
</dbReference>
<evidence type="ECO:0000256" key="1">
    <source>
        <dbReference type="ARBA" id="ARBA00004571"/>
    </source>
</evidence>
<evidence type="ECO:0000256" key="5">
    <source>
        <dbReference type="ARBA" id="ARBA00022729"/>
    </source>
</evidence>
<evidence type="ECO:0000259" key="14">
    <source>
        <dbReference type="Pfam" id="PF07715"/>
    </source>
</evidence>
<feature type="domain" description="TonB-dependent receptor-like beta-barrel" evidence="13">
    <location>
        <begin position="428"/>
        <end position="825"/>
    </location>
</feature>
<organism evidence="15 16">
    <name type="scientific">Algivirga pacifica</name>
    <dbReference type="NCBI Taxonomy" id="1162670"/>
    <lineage>
        <taxon>Bacteria</taxon>
        <taxon>Pseudomonadati</taxon>
        <taxon>Bacteroidota</taxon>
        <taxon>Cytophagia</taxon>
        <taxon>Cytophagales</taxon>
        <taxon>Flammeovirgaceae</taxon>
        <taxon>Algivirga</taxon>
    </lineage>
</organism>
<sequence>MKHIFLMLLLCSCHLLLHAQERRVTGTVADNTGPLPGVSVVLKGTDNGVITNANGQFSVTVPEGVTHLIFRFVGYSTKEIEVGNRTQFDVILVEEAQEMDEVVVTANAIEREKRTLGYAVTSVDGEEFVKAKSPNFVNSLAGKVPGVQVSQASGNLGGSSRIVIRGTSSLSGDNQPLFVVDGVPIGNSNVTTGSGIQGAFDAGNGAGEINPADIASVTVLKGASAAAQYGSRAANGVIIITTKKGSAKRGPVISVNSSARFEEPLRLPNFQNTYGPGLEGKYDVNALNGWGPRIEGQEVPYYNYELDLNDVPVGQWPTETLTAYPDNVKDFYQTGMLFMNTVDVSDATEKGDFRIGITSLNQTGIIPEASLNRYTLAVNAGQRLTKVFEARIGLNYVNSDNRGSATQGGNSPNVLTSIINGIPRTLSLNRLYLNPDGTQDPYGRFSNSPYWIAEKNGNDVEVNRIFGFTQLKATPLDWLNITGRVGLDYRDDERFRRSAVGTLGARDGNFTTDFINSRQLTTSLIAAINKELSESFKLTAIIGHEFNERSFERTTNTAQDLEVPGIYTPSNAVTNTPDRGYSKKRLFGAYADLSLTYNNYLTLNLTGRNDWSSTLPKDNQSYFYPAASVSFIFTDAFQLNSNVLSYGKLRVGAAQVGSDTSPYGLEYRYFPLTNIFGQYGQSNNYPFLGYTSYSGSSIVPPTDLKPERQNSFEIGTELQFFDGRMGLDATVYRISTTDQIINLPVPISTGFAAEMINAGEVRNQGIELLYTITPVKSQDFQWDIQLNFTKNNFKVVSLANGLEKLQMASGFNGISIQAVPGKPLELFGVGFKKHAETGEILVDPQTGLRMVGDNESFGNINPDFIMGLQNSITWKGFTLSGLIDWNHGGVMYSSTVASLRGSGLVEETTVNREGMYLDKVAVIENGDSTTRPNDITVTPQQFWSNYSSGDVAEGAIFSKTFVKFRELRVSYNLPSNWFTGTFIKQTTLGVEGRNLLIIYSAIPHIDPETSLFQASSNASGAVEMGSLPSTRSVGFNLKMTF</sequence>
<dbReference type="PANTHER" id="PTHR30069:SF29">
    <property type="entry name" value="HEMOGLOBIN AND HEMOGLOBIN-HAPTOGLOBIN-BINDING PROTEIN 1-RELATED"/>
    <property type="match status" value="1"/>
</dbReference>
<keyword evidence="6 11" id="KW-0798">TonB box</keyword>
<dbReference type="Pfam" id="PF07715">
    <property type="entry name" value="Plug"/>
    <property type="match status" value="1"/>
</dbReference>
<evidence type="ECO:0000256" key="7">
    <source>
        <dbReference type="ARBA" id="ARBA00023136"/>
    </source>
</evidence>
<feature type="chain" id="PRO_5047321723" evidence="12">
    <location>
        <begin position="20"/>
        <end position="1041"/>
    </location>
</feature>
<dbReference type="NCBIfam" id="TIGR04057">
    <property type="entry name" value="SusC_RagA_signa"/>
    <property type="match status" value="1"/>
</dbReference>
<accession>A0ABP9DJ49</accession>
<feature type="signal peptide" evidence="12">
    <location>
        <begin position="1"/>
        <end position="19"/>
    </location>
</feature>
<evidence type="ECO:0000313" key="15">
    <source>
        <dbReference type="EMBL" id="GAA4842535.1"/>
    </source>
</evidence>
<protein>
    <submittedName>
        <fullName evidence="15">SusC/RagA family TonB-linked outer membrane protein</fullName>
    </submittedName>
</protein>
<dbReference type="InterPro" id="IPR036942">
    <property type="entry name" value="Beta-barrel_TonB_sf"/>
</dbReference>
<name>A0ABP9DJ49_9BACT</name>
<dbReference type="Pfam" id="PF00593">
    <property type="entry name" value="TonB_dep_Rec_b-barrel"/>
    <property type="match status" value="1"/>
</dbReference>
<evidence type="ECO:0000256" key="12">
    <source>
        <dbReference type="SAM" id="SignalP"/>
    </source>
</evidence>
<dbReference type="PROSITE" id="PS52016">
    <property type="entry name" value="TONB_DEPENDENT_REC_3"/>
    <property type="match status" value="1"/>
</dbReference>
<evidence type="ECO:0000256" key="10">
    <source>
        <dbReference type="PROSITE-ProRule" id="PRU01360"/>
    </source>
</evidence>